<evidence type="ECO:0000256" key="6">
    <source>
        <dbReference type="ARBA" id="ARBA00022840"/>
    </source>
</evidence>
<dbReference type="PANTHER" id="PTHR48041:SF1">
    <property type="entry name" value="ABC TRANSPORTER G FAMILY MEMBER 24"/>
    <property type="match status" value="1"/>
</dbReference>
<dbReference type="InterPro" id="IPR017871">
    <property type="entry name" value="ABC_transporter-like_CS"/>
</dbReference>
<keyword evidence="6" id="KW-0067">ATP-binding</keyword>
<dbReference type="GO" id="GO:0016887">
    <property type="term" value="F:ATP hydrolysis activity"/>
    <property type="evidence" value="ECO:0007669"/>
    <property type="project" value="InterPro"/>
</dbReference>
<dbReference type="GO" id="GO:0005524">
    <property type="term" value="F:ATP binding"/>
    <property type="evidence" value="ECO:0007669"/>
    <property type="project" value="UniProtKB-KW"/>
</dbReference>
<dbReference type="EMBL" id="CACTIH010009467">
    <property type="protein sequence ID" value="CAA3031628.1"/>
    <property type="molecule type" value="Genomic_DNA"/>
</dbReference>
<evidence type="ECO:0000256" key="5">
    <source>
        <dbReference type="ARBA" id="ARBA00022741"/>
    </source>
</evidence>
<accession>A0A8S0VJX1</accession>
<keyword evidence="8 9" id="KW-0472">Membrane</keyword>
<dbReference type="InterPro" id="IPR003593">
    <property type="entry name" value="AAA+_ATPase"/>
</dbReference>
<protein>
    <submittedName>
        <fullName evidence="11">ABC transporter G family member 24</fullName>
    </submittedName>
</protein>
<dbReference type="InterPro" id="IPR003439">
    <property type="entry name" value="ABC_transporter-like_ATP-bd"/>
</dbReference>
<evidence type="ECO:0000256" key="4">
    <source>
        <dbReference type="ARBA" id="ARBA00022692"/>
    </source>
</evidence>
<dbReference type="Proteomes" id="UP000594638">
    <property type="component" value="Unassembled WGS sequence"/>
</dbReference>
<dbReference type="FunFam" id="3.40.50.300:FF:000367">
    <property type="entry name" value="ABC transporter G family member 24"/>
    <property type="match status" value="1"/>
</dbReference>
<feature type="transmembrane region" description="Helical" evidence="9">
    <location>
        <begin position="907"/>
        <end position="928"/>
    </location>
</feature>
<name>A0A8S0VJX1_OLEEU</name>
<dbReference type="GO" id="GO:0140359">
    <property type="term" value="F:ABC-type transporter activity"/>
    <property type="evidence" value="ECO:0007669"/>
    <property type="project" value="InterPro"/>
</dbReference>
<dbReference type="PROSITE" id="PS00211">
    <property type="entry name" value="ABC_TRANSPORTER_1"/>
    <property type="match status" value="1"/>
</dbReference>
<dbReference type="Gene3D" id="3.40.50.300">
    <property type="entry name" value="P-loop containing nucleotide triphosphate hydrolases"/>
    <property type="match status" value="1"/>
</dbReference>
<evidence type="ECO:0000256" key="9">
    <source>
        <dbReference type="SAM" id="Phobius"/>
    </source>
</evidence>
<feature type="transmembrane region" description="Helical" evidence="9">
    <location>
        <begin position="989"/>
        <end position="1010"/>
    </location>
</feature>
<dbReference type="SMART" id="SM00382">
    <property type="entry name" value="AAA"/>
    <property type="match status" value="1"/>
</dbReference>
<dbReference type="Pfam" id="PF19055">
    <property type="entry name" value="ABC2_membrane_7"/>
    <property type="match status" value="1"/>
</dbReference>
<evidence type="ECO:0000256" key="7">
    <source>
        <dbReference type="ARBA" id="ARBA00022989"/>
    </source>
</evidence>
<evidence type="ECO:0000313" key="11">
    <source>
        <dbReference type="EMBL" id="CAA3031628.1"/>
    </source>
</evidence>
<evidence type="ECO:0000256" key="8">
    <source>
        <dbReference type="ARBA" id="ARBA00023136"/>
    </source>
</evidence>
<evidence type="ECO:0000259" key="10">
    <source>
        <dbReference type="PROSITE" id="PS50893"/>
    </source>
</evidence>
<dbReference type="SUPFAM" id="SSF52540">
    <property type="entry name" value="P-loop containing nucleoside triphosphate hydrolases"/>
    <property type="match status" value="1"/>
</dbReference>
<keyword evidence="3" id="KW-0813">Transport</keyword>
<reference evidence="11 12" key="1">
    <citation type="submission" date="2019-12" db="EMBL/GenBank/DDBJ databases">
        <authorList>
            <person name="Alioto T."/>
            <person name="Alioto T."/>
            <person name="Gomez Garrido J."/>
        </authorList>
    </citation>
    <scope>NUCLEOTIDE SEQUENCE [LARGE SCALE GENOMIC DNA]</scope>
</reference>
<proteinExistence type="inferred from homology"/>
<comment type="caution">
    <text evidence="11">The sequence shown here is derived from an EMBL/GenBank/DDBJ whole genome shotgun (WGS) entry which is preliminary data.</text>
</comment>
<evidence type="ECO:0000256" key="1">
    <source>
        <dbReference type="ARBA" id="ARBA00004141"/>
    </source>
</evidence>
<sequence length="1113" mass="123700">MSRRKLYSSTFTLLIFIIVILPLSFPRLGSVRFVQCQADDFTPPQLQNPSYNDFITRAVYDRLSNLTSVILTSEIVQDSSFCIADPEAEWNTAFNYSTNLDFLTACLAKNRDITRRFCSAAEIKFYFSNLMSNGHHLKPNKNCNLSSWLSGCEPGWACSTDSEEPVDLKNSQEIPGRGSDCQSCCEGFFCPRGITCMIPCPLGSYCPLATLNNSTGTCEPYAYQLPAAIPDHTCGGADIWTDIGTSSDVFCSAGYYCPTTTNRTPCSSGNYCPMGSTDEKRCFKLTTCNSNTASQNLHAYGVLLIAALSTLLLIIYNCSDQIITTRERRYAKSREAAARTVREKTQARARWKAAKDAAKKHAVELHAQFSGKLSKKSPANSEEVKILNQTETETNDFHASMSASTSVSASGGNRTEHAHHTHMMHEMEDDSSSFEVFDSESRNKNIKKKIPKEKQIHTHSQIFKYAYSQLEKEKVQQQQNKNLTFSGVISMTMNDEIRKRPLIEIAFRDLTVSLKGKNKNLLRSITGNIRPGRITAVMGPSGAGKTTFLSALAGKAVGCVVTGKILVNGKSVSIHSYRRIVGFVPQDDIVHGNLTVEENLWFSARCRLSADLPKADKVLILERIIDSLGLQAVRGSLVGTVEKRGISGGQRKRVNVGVELVMEPSVLYLDEPTSGLDSSSSQLLLRALRREALEGVNICMVVHQPSYTLFQMFDDLILLAKGGLTVYHGPVRKVEEYFTGLGIKVPDRVNPPDYFIDILEGMIKTSSSSGMSYRELPVRWMIHNGYPIPPDMRNNIAELPISPANINLGDDIHFPGSVTEEQSFAGEVWQDMKCNVERKRDMIRHNFLRSTDLSNRRTPNTLLQYKYFLGRVGKQRLREARVQVIDYLILLLAGASLGSLTKASDATFGYAAYTYTIIAVSLLCKIAALRSFSLDKLQYWRESASGISSLAHFVSKDTIDHFNTVIKPVVYLSMFYFFSNPRSSFGANYVVLLCLVYCVTGVAYVLAIFLDPGSSQLCSVLLPVVLTLIATQINATKYVKIIGNLCYPKWALEAFVIANAERHYGVWLITRCGALQKYGYNIHDWGLRIALLILAGVGCRVIAFVGMVTFQKK</sequence>
<feature type="domain" description="ABC transporter" evidence="10">
    <location>
        <begin position="505"/>
        <end position="746"/>
    </location>
</feature>
<organism evidence="11 12">
    <name type="scientific">Olea europaea subsp. europaea</name>
    <dbReference type="NCBI Taxonomy" id="158383"/>
    <lineage>
        <taxon>Eukaryota</taxon>
        <taxon>Viridiplantae</taxon>
        <taxon>Streptophyta</taxon>
        <taxon>Embryophyta</taxon>
        <taxon>Tracheophyta</taxon>
        <taxon>Spermatophyta</taxon>
        <taxon>Magnoliopsida</taxon>
        <taxon>eudicotyledons</taxon>
        <taxon>Gunneridae</taxon>
        <taxon>Pentapetalae</taxon>
        <taxon>asterids</taxon>
        <taxon>lamiids</taxon>
        <taxon>Lamiales</taxon>
        <taxon>Oleaceae</taxon>
        <taxon>Oleeae</taxon>
        <taxon>Olea</taxon>
    </lineage>
</organism>
<feature type="transmembrane region" description="Helical" evidence="9">
    <location>
        <begin position="884"/>
        <end position="901"/>
    </location>
</feature>
<dbReference type="OrthoDB" id="66620at2759"/>
<dbReference type="Gramene" id="OE9A042672T4">
    <property type="protein sequence ID" value="OE9A042672C4"/>
    <property type="gene ID" value="OE9A042672"/>
</dbReference>
<comment type="similarity">
    <text evidence="2">Belongs to the ABC transporter superfamily. ABCG family. Eye pigment precursor importer (TC 3.A.1.204) subfamily.</text>
</comment>
<dbReference type="PROSITE" id="PS50893">
    <property type="entry name" value="ABC_TRANSPORTER_2"/>
    <property type="match status" value="1"/>
</dbReference>
<dbReference type="InterPro" id="IPR027417">
    <property type="entry name" value="P-loop_NTPase"/>
</dbReference>
<gene>
    <name evidence="11" type="ORF">OLEA9_A042672</name>
</gene>
<dbReference type="CDD" id="cd03213">
    <property type="entry name" value="ABCG_EPDR"/>
    <property type="match status" value="1"/>
</dbReference>
<keyword evidence="5" id="KW-0547">Nucleotide-binding</keyword>
<dbReference type="InterPro" id="IPR050352">
    <property type="entry name" value="ABCG_transporters"/>
</dbReference>
<evidence type="ECO:0000313" key="12">
    <source>
        <dbReference type="Proteomes" id="UP000594638"/>
    </source>
</evidence>
<keyword evidence="4 9" id="KW-0812">Transmembrane</keyword>
<evidence type="ECO:0000256" key="3">
    <source>
        <dbReference type="ARBA" id="ARBA00022448"/>
    </source>
</evidence>
<dbReference type="GO" id="GO:0016020">
    <property type="term" value="C:membrane"/>
    <property type="evidence" value="ECO:0007669"/>
    <property type="project" value="UniProtKB-SubCell"/>
</dbReference>
<dbReference type="Pfam" id="PF00005">
    <property type="entry name" value="ABC_tran"/>
    <property type="match status" value="1"/>
</dbReference>
<keyword evidence="7 9" id="KW-1133">Transmembrane helix</keyword>
<keyword evidence="12" id="KW-1185">Reference proteome</keyword>
<evidence type="ECO:0000256" key="2">
    <source>
        <dbReference type="ARBA" id="ARBA00005814"/>
    </source>
</evidence>
<comment type="subcellular location">
    <subcellularLocation>
        <location evidence="1">Membrane</location>
        <topology evidence="1">Multi-pass membrane protein</topology>
    </subcellularLocation>
</comment>
<dbReference type="InterPro" id="IPR043926">
    <property type="entry name" value="ABCG_dom"/>
</dbReference>
<feature type="transmembrane region" description="Helical" evidence="9">
    <location>
        <begin position="1085"/>
        <end position="1110"/>
    </location>
</feature>
<dbReference type="AlphaFoldDB" id="A0A8S0VJX1"/>
<dbReference type="PANTHER" id="PTHR48041">
    <property type="entry name" value="ABC TRANSPORTER G FAMILY MEMBER 28"/>
    <property type="match status" value="1"/>
</dbReference>